<evidence type="ECO:0000313" key="8">
    <source>
        <dbReference type="Proteomes" id="UP001281410"/>
    </source>
</evidence>
<evidence type="ECO:0000256" key="2">
    <source>
        <dbReference type="ARBA" id="ARBA00022670"/>
    </source>
</evidence>
<comment type="caution">
    <text evidence="7">The sequence shown here is derived from an EMBL/GenBank/DDBJ whole genome shotgun (WGS) entry which is preliminary data.</text>
</comment>
<dbReference type="Pfam" id="PF02902">
    <property type="entry name" value="Peptidase_C48"/>
    <property type="match status" value="1"/>
</dbReference>
<gene>
    <name evidence="7" type="ORF">Dsin_009484</name>
</gene>
<dbReference type="EMBL" id="JANJYJ010000003">
    <property type="protein sequence ID" value="KAK3222459.1"/>
    <property type="molecule type" value="Genomic_DNA"/>
</dbReference>
<dbReference type="GO" id="GO:0008234">
    <property type="term" value="F:cysteine-type peptidase activity"/>
    <property type="evidence" value="ECO:0007669"/>
    <property type="project" value="InterPro"/>
</dbReference>
<sequence>MVLLSAYTPHAAATDNSEKAKHDIPPDDVLHMILKEIQQLRTENADLKHKVDHLYETIILTKDVEDAHLKENDDILDGKWYPPPPPPSHPLPIENRRILLSPKEEHSPPLNFPSMEPVMSSLARRLVVEVSSKDISMKSQYPMGQNSRTPSWEKESVPTVKDCAVDDVHLPQHNTSPRLIDEDKRTMIAKGYEYKSSTSLNSVLKTRTSKTRKPSQYKLSPYQSGLRSRKSSIYSYGPFQLSVPLNALDAQVIEYVFSEDLPQSETIVSTSQIVVSRSSFRTLEPKVWVDSEYLSLTSKDENMKKLLEVHSKFKQQYMYDLHRCELMISLDDVLAMEIQSCFGPSYSFQSFKIVSPEDCPRQPNFYDCGLFVCMFMDGRGNATSRESDAYNVVVVVGSRVE</sequence>
<dbReference type="InterPro" id="IPR003653">
    <property type="entry name" value="Peptidase_C48_C"/>
</dbReference>
<feature type="region of interest" description="Disordered" evidence="5">
    <location>
        <begin position="203"/>
        <end position="223"/>
    </location>
</feature>
<dbReference type="Gene3D" id="3.40.395.10">
    <property type="entry name" value="Adenoviral Proteinase, Chain A"/>
    <property type="match status" value="1"/>
</dbReference>
<dbReference type="AlphaFoldDB" id="A0AAE0EBY9"/>
<accession>A0AAE0EBY9</accession>
<dbReference type="Proteomes" id="UP001281410">
    <property type="component" value="Unassembled WGS sequence"/>
</dbReference>
<comment type="similarity">
    <text evidence="1">Belongs to the peptidase C48 family.</text>
</comment>
<dbReference type="GO" id="GO:0006508">
    <property type="term" value="P:proteolysis"/>
    <property type="evidence" value="ECO:0007669"/>
    <property type="project" value="UniProtKB-KW"/>
</dbReference>
<keyword evidence="4" id="KW-0175">Coiled coil</keyword>
<evidence type="ECO:0000313" key="7">
    <source>
        <dbReference type="EMBL" id="KAK3222459.1"/>
    </source>
</evidence>
<feature type="domain" description="Ubiquitin-like protease family profile" evidence="6">
    <location>
        <begin position="328"/>
        <end position="377"/>
    </location>
</feature>
<dbReference type="SUPFAM" id="SSF54001">
    <property type="entry name" value="Cysteine proteinases"/>
    <property type="match status" value="1"/>
</dbReference>
<evidence type="ECO:0000256" key="4">
    <source>
        <dbReference type="SAM" id="Coils"/>
    </source>
</evidence>
<evidence type="ECO:0000256" key="5">
    <source>
        <dbReference type="SAM" id="MobiDB-lite"/>
    </source>
</evidence>
<dbReference type="InterPro" id="IPR038765">
    <property type="entry name" value="Papain-like_cys_pep_sf"/>
</dbReference>
<keyword evidence="2" id="KW-0645">Protease</keyword>
<proteinExistence type="inferred from homology"/>
<evidence type="ECO:0000256" key="1">
    <source>
        <dbReference type="ARBA" id="ARBA00005234"/>
    </source>
</evidence>
<feature type="coiled-coil region" evidence="4">
    <location>
        <begin position="30"/>
        <end position="57"/>
    </location>
</feature>
<name>A0AAE0EBY9_9ROSI</name>
<protein>
    <recommendedName>
        <fullName evidence="6">Ubiquitin-like protease family profile domain-containing protein</fullName>
    </recommendedName>
</protein>
<reference evidence="7" key="1">
    <citation type="journal article" date="2023" name="Plant J.">
        <title>Genome sequences and population genomics provide insights into the demographic history, inbreeding, and mutation load of two 'living fossil' tree species of Dipteronia.</title>
        <authorList>
            <person name="Feng Y."/>
            <person name="Comes H.P."/>
            <person name="Chen J."/>
            <person name="Zhu S."/>
            <person name="Lu R."/>
            <person name="Zhang X."/>
            <person name="Li P."/>
            <person name="Qiu J."/>
            <person name="Olsen K.M."/>
            <person name="Qiu Y."/>
        </authorList>
    </citation>
    <scope>NUCLEOTIDE SEQUENCE</scope>
    <source>
        <strain evidence="7">NBL</strain>
    </source>
</reference>
<evidence type="ECO:0000256" key="3">
    <source>
        <dbReference type="ARBA" id="ARBA00022801"/>
    </source>
</evidence>
<organism evidence="7 8">
    <name type="scientific">Dipteronia sinensis</name>
    <dbReference type="NCBI Taxonomy" id="43782"/>
    <lineage>
        <taxon>Eukaryota</taxon>
        <taxon>Viridiplantae</taxon>
        <taxon>Streptophyta</taxon>
        <taxon>Embryophyta</taxon>
        <taxon>Tracheophyta</taxon>
        <taxon>Spermatophyta</taxon>
        <taxon>Magnoliopsida</taxon>
        <taxon>eudicotyledons</taxon>
        <taxon>Gunneridae</taxon>
        <taxon>Pentapetalae</taxon>
        <taxon>rosids</taxon>
        <taxon>malvids</taxon>
        <taxon>Sapindales</taxon>
        <taxon>Sapindaceae</taxon>
        <taxon>Hippocastanoideae</taxon>
        <taxon>Acereae</taxon>
        <taxon>Dipteronia</taxon>
    </lineage>
</organism>
<keyword evidence="8" id="KW-1185">Reference proteome</keyword>
<keyword evidence="3" id="KW-0378">Hydrolase</keyword>
<evidence type="ECO:0000259" key="6">
    <source>
        <dbReference type="Pfam" id="PF02902"/>
    </source>
</evidence>